<evidence type="ECO:0000256" key="1">
    <source>
        <dbReference type="SAM" id="Phobius"/>
    </source>
</evidence>
<keyword evidence="1" id="KW-0472">Membrane</keyword>
<keyword evidence="1" id="KW-0812">Transmembrane</keyword>
<name>A0ABY4YK53_9MICO</name>
<keyword evidence="1" id="KW-1133">Transmembrane helix</keyword>
<protein>
    <submittedName>
        <fullName evidence="2">DUF4245 domain-containing protein</fullName>
    </submittedName>
</protein>
<dbReference type="Pfam" id="PF14030">
    <property type="entry name" value="DUF4245"/>
    <property type="match status" value="1"/>
</dbReference>
<evidence type="ECO:0000313" key="3">
    <source>
        <dbReference type="Proteomes" id="UP001056535"/>
    </source>
</evidence>
<dbReference type="InterPro" id="IPR025339">
    <property type="entry name" value="DUF4245"/>
</dbReference>
<sequence length="198" mass="21583">MSSTEPQQTPPPSGNKTLKRLRDYSVANMVFSLLAVLALAFAWWVLMPNPDGVQRREAEVVPVARYAAEQSDFPIWTPQDALSQTWTANFANFEVFAGELSWRIGVVTPDEAYAEVSQTADATSEWTEALTEKAGGEVGTRTITGPDGPQEWTVHEGEERALILGPGTGREATTIVRGTADWAELEEFIGLLQVASAD</sequence>
<reference evidence="2" key="1">
    <citation type="submission" date="2022-06" db="EMBL/GenBank/DDBJ databases">
        <title>Ornithinimicrobium JY.X270.</title>
        <authorList>
            <person name="Huang Y."/>
        </authorList>
    </citation>
    <scope>NUCLEOTIDE SEQUENCE</scope>
    <source>
        <strain evidence="2">JY.X270</strain>
    </source>
</reference>
<keyword evidence="3" id="KW-1185">Reference proteome</keyword>
<accession>A0ABY4YK53</accession>
<proteinExistence type="predicted"/>
<dbReference type="RefSeq" id="WP_252621785.1">
    <property type="nucleotide sequence ID" value="NZ_CP099490.1"/>
</dbReference>
<feature type="transmembrane region" description="Helical" evidence="1">
    <location>
        <begin position="26"/>
        <end position="46"/>
    </location>
</feature>
<dbReference type="EMBL" id="CP099490">
    <property type="protein sequence ID" value="USQ77069.1"/>
    <property type="molecule type" value="Genomic_DNA"/>
</dbReference>
<evidence type="ECO:0000313" key="2">
    <source>
        <dbReference type="EMBL" id="USQ77069.1"/>
    </source>
</evidence>
<organism evidence="2 3">
    <name type="scientific">Ornithinimicrobium cryptoxanthini</name>
    <dbReference type="NCBI Taxonomy" id="2934161"/>
    <lineage>
        <taxon>Bacteria</taxon>
        <taxon>Bacillati</taxon>
        <taxon>Actinomycetota</taxon>
        <taxon>Actinomycetes</taxon>
        <taxon>Micrococcales</taxon>
        <taxon>Ornithinimicrobiaceae</taxon>
        <taxon>Ornithinimicrobium</taxon>
    </lineage>
</organism>
<gene>
    <name evidence="2" type="ORF">NF557_03885</name>
</gene>
<dbReference type="Proteomes" id="UP001056535">
    <property type="component" value="Chromosome"/>
</dbReference>